<evidence type="ECO:0000256" key="7">
    <source>
        <dbReference type="ARBA" id="ARBA00022989"/>
    </source>
</evidence>
<accession>A0A971M4K1</accession>
<keyword evidence="8" id="KW-0793">Thylakoid</keyword>
<feature type="domain" description="Cytochrome c assembly protein" evidence="11">
    <location>
        <begin position="63"/>
        <end position="264"/>
    </location>
</feature>
<evidence type="ECO:0000256" key="1">
    <source>
        <dbReference type="ARBA" id="ARBA00002442"/>
    </source>
</evidence>
<proteinExistence type="inferred from homology"/>
<dbReference type="PRINTS" id="PR01386">
    <property type="entry name" value="CCMCBIOGNSIS"/>
</dbReference>
<evidence type="ECO:0000256" key="4">
    <source>
        <dbReference type="ARBA" id="ARBA00016463"/>
    </source>
</evidence>
<feature type="transmembrane region" description="Helical" evidence="10">
    <location>
        <begin position="217"/>
        <end position="235"/>
    </location>
</feature>
<gene>
    <name evidence="12" type="primary">ccsB</name>
    <name evidence="12" type="ORF">GXY80_05835</name>
</gene>
<dbReference type="GO" id="GO:0020037">
    <property type="term" value="F:heme binding"/>
    <property type="evidence" value="ECO:0007669"/>
    <property type="project" value="InterPro"/>
</dbReference>
<dbReference type="InterPro" id="IPR045062">
    <property type="entry name" value="Cyt_c_biogenesis_CcsA/CcmC"/>
</dbReference>
<dbReference type="Proteomes" id="UP000777265">
    <property type="component" value="Unassembled WGS sequence"/>
</dbReference>
<evidence type="ECO:0000256" key="9">
    <source>
        <dbReference type="ARBA" id="ARBA00023136"/>
    </source>
</evidence>
<evidence type="ECO:0000256" key="5">
    <source>
        <dbReference type="ARBA" id="ARBA00022692"/>
    </source>
</evidence>
<feature type="transmembrane region" description="Helical" evidence="10">
    <location>
        <begin position="37"/>
        <end position="55"/>
    </location>
</feature>
<dbReference type="NCBIfam" id="TIGR03144">
    <property type="entry name" value="cytochr_II_ccsB"/>
    <property type="match status" value="1"/>
</dbReference>
<feature type="transmembrane region" description="Helical" evidence="10">
    <location>
        <begin position="130"/>
        <end position="153"/>
    </location>
</feature>
<organism evidence="12 13">
    <name type="scientific">Syntrophorhabdus aromaticivorans</name>
    <dbReference type="NCBI Taxonomy" id="328301"/>
    <lineage>
        <taxon>Bacteria</taxon>
        <taxon>Pseudomonadati</taxon>
        <taxon>Thermodesulfobacteriota</taxon>
        <taxon>Syntrophorhabdia</taxon>
        <taxon>Syntrophorhabdales</taxon>
        <taxon>Syntrophorhabdaceae</taxon>
        <taxon>Syntrophorhabdus</taxon>
    </lineage>
</organism>
<feature type="transmembrane region" description="Helical" evidence="10">
    <location>
        <begin position="89"/>
        <end position="110"/>
    </location>
</feature>
<evidence type="ECO:0000256" key="3">
    <source>
        <dbReference type="ARBA" id="ARBA00005840"/>
    </source>
</evidence>
<protein>
    <recommendedName>
        <fullName evidence="4">Heme exporter protein C</fullName>
    </recommendedName>
</protein>
<evidence type="ECO:0000259" key="11">
    <source>
        <dbReference type="Pfam" id="PF01578"/>
    </source>
</evidence>
<feature type="transmembrane region" description="Helical" evidence="10">
    <location>
        <begin position="185"/>
        <end position="205"/>
    </location>
</feature>
<dbReference type="PANTHER" id="PTHR30071">
    <property type="entry name" value="HEME EXPORTER PROTEIN C"/>
    <property type="match status" value="1"/>
</dbReference>
<evidence type="ECO:0000256" key="10">
    <source>
        <dbReference type="SAM" id="Phobius"/>
    </source>
</evidence>
<name>A0A971M4K1_9BACT</name>
<evidence type="ECO:0000313" key="12">
    <source>
        <dbReference type="EMBL" id="NLW34991.1"/>
    </source>
</evidence>
<evidence type="ECO:0000256" key="6">
    <source>
        <dbReference type="ARBA" id="ARBA00022748"/>
    </source>
</evidence>
<feature type="transmembrane region" description="Helical" evidence="10">
    <location>
        <begin position="6"/>
        <end position="25"/>
    </location>
</feature>
<keyword evidence="9 10" id="KW-0472">Membrane</keyword>
<sequence>MTHSVMYFVLVLYLLSTLFYLLFLISDRRMIESAGHFSLLAGFLVHLVLTVFRYIQAGYTPITNIYESLSFLSLSVAGFFLFIKQSYKISILGSVIVPVLSVILISALTFPSEIRPLPVALKSYWLPVHTVFSFVGNAIFLISFFVSILYLFVERGIKKKKFLPIFLRFPSLETLDSVNYRCMSYGFPFLTIGIITGSIWAGMTWGSYWNWDPKETWSLITWIVYAILIHNRLAIGWRGRRTAYMMIVGFLFIVFTFFGVNFFMGGRHSFL</sequence>
<reference evidence="12" key="1">
    <citation type="journal article" date="2020" name="Biotechnol. Biofuels">
        <title>New insights from the biogas microbiome by comprehensive genome-resolved metagenomics of nearly 1600 species originating from multiple anaerobic digesters.</title>
        <authorList>
            <person name="Campanaro S."/>
            <person name="Treu L."/>
            <person name="Rodriguez-R L.M."/>
            <person name="Kovalovszki A."/>
            <person name="Ziels R.M."/>
            <person name="Maus I."/>
            <person name="Zhu X."/>
            <person name="Kougias P.G."/>
            <person name="Basile A."/>
            <person name="Luo G."/>
            <person name="Schluter A."/>
            <person name="Konstantinidis K.T."/>
            <person name="Angelidaki I."/>
        </authorList>
    </citation>
    <scope>NUCLEOTIDE SEQUENCE</scope>
    <source>
        <strain evidence="12">AS06rmzACSIP_7</strain>
    </source>
</reference>
<dbReference type="InterPro" id="IPR003557">
    <property type="entry name" value="Cyt_c_biogenesis_CcmC"/>
</dbReference>
<dbReference type="GO" id="GO:0015232">
    <property type="term" value="F:heme transmembrane transporter activity"/>
    <property type="evidence" value="ECO:0007669"/>
    <property type="project" value="InterPro"/>
</dbReference>
<evidence type="ECO:0000256" key="2">
    <source>
        <dbReference type="ARBA" id="ARBA00004141"/>
    </source>
</evidence>
<dbReference type="GO" id="GO:0017004">
    <property type="term" value="P:cytochrome complex assembly"/>
    <property type="evidence" value="ECO:0007669"/>
    <property type="project" value="UniProtKB-KW"/>
</dbReference>
<keyword evidence="6" id="KW-0201">Cytochrome c-type biogenesis</keyword>
<dbReference type="EMBL" id="JAAYEE010000098">
    <property type="protein sequence ID" value="NLW34991.1"/>
    <property type="molecule type" value="Genomic_DNA"/>
</dbReference>
<feature type="transmembrane region" description="Helical" evidence="10">
    <location>
        <begin position="61"/>
        <end position="82"/>
    </location>
</feature>
<dbReference type="Pfam" id="PF01578">
    <property type="entry name" value="Cytochrom_C_asm"/>
    <property type="match status" value="1"/>
</dbReference>
<comment type="subcellular location">
    <subcellularLocation>
        <location evidence="2">Membrane</location>
        <topology evidence="2">Multi-pass membrane protein</topology>
    </subcellularLocation>
</comment>
<keyword evidence="7 10" id="KW-1133">Transmembrane helix</keyword>
<dbReference type="GO" id="GO:0005886">
    <property type="term" value="C:plasma membrane"/>
    <property type="evidence" value="ECO:0007669"/>
    <property type="project" value="TreeGrafter"/>
</dbReference>
<evidence type="ECO:0000313" key="13">
    <source>
        <dbReference type="Proteomes" id="UP000777265"/>
    </source>
</evidence>
<dbReference type="AlphaFoldDB" id="A0A971M4K1"/>
<dbReference type="InterPro" id="IPR017562">
    <property type="entry name" value="Cyt_c_biogenesis_CcsA"/>
</dbReference>
<feature type="transmembrane region" description="Helical" evidence="10">
    <location>
        <begin position="242"/>
        <end position="264"/>
    </location>
</feature>
<dbReference type="InterPro" id="IPR002541">
    <property type="entry name" value="Cyt_c_assembly"/>
</dbReference>
<comment type="caution">
    <text evidence="12">The sequence shown here is derived from an EMBL/GenBank/DDBJ whole genome shotgun (WGS) entry which is preliminary data.</text>
</comment>
<reference evidence="12" key="2">
    <citation type="submission" date="2020-01" db="EMBL/GenBank/DDBJ databases">
        <authorList>
            <person name="Campanaro S."/>
        </authorList>
    </citation>
    <scope>NUCLEOTIDE SEQUENCE</scope>
    <source>
        <strain evidence="12">AS06rmzACSIP_7</strain>
    </source>
</reference>
<comment type="similarity">
    <text evidence="3">Belongs to the CcmC/CycZ/HelC family.</text>
</comment>
<evidence type="ECO:0000256" key="8">
    <source>
        <dbReference type="ARBA" id="ARBA00023078"/>
    </source>
</evidence>
<dbReference type="PANTHER" id="PTHR30071:SF1">
    <property type="entry name" value="CYTOCHROME B_B6 PROTEIN-RELATED"/>
    <property type="match status" value="1"/>
</dbReference>
<keyword evidence="5 10" id="KW-0812">Transmembrane</keyword>
<comment type="function">
    <text evidence="1">Required for the export of heme to the periplasm for the biogenesis of c-type cytochromes.</text>
</comment>